<evidence type="ECO:0000256" key="8">
    <source>
        <dbReference type="ARBA" id="ARBA00023180"/>
    </source>
</evidence>
<evidence type="ECO:0000256" key="7">
    <source>
        <dbReference type="ARBA" id="ARBA00023136"/>
    </source>
</evidence>
<dbReference type="Pfam" id="PF00777">
    <property type="entry name" value="Glyco_transf_29"/>
    <property type="match status" value="1"/>
</dbReference>
<keyword evidence="4" id="KW-0808">Transferase</keyword>
<protein>
    <submittedName>
        <fullName evidence="9">Uncharacterized protein</fullName>
    </submittedName>
</protein>
<keyword evidence="7" id="KW-0472">Membrane</keyword>
<dbReference type="Proteomes" id="UP000739180">
    <property type="component" value="Unassembled WGS sequence"/>
</dbReference>
<dbReference type="Gene3D" id="3.90.1480.20">
    <property type="entry name" value="Glycosyl transferase family 29"/>
    <property type="match status" value="1"/>
</dbReference>
<keyword evidence="5" id="KW-0812">Transmembrane</keyword>
<sequence length="273" mass="31141">MLKNKSYITWLIKRSYWRFRLELISGRDDLPRSLFKNKRIIIIGPASEVELDAKGKDIDDYDIIIRMNAGVKHATELSGALGNRTDFLFHNFKMEGERAAGVLNNKILNEHKVKKIIYPTLTAATLKDYLQKRESLKRTIQEVEVAFLPPSSYRRICRKFTPYSPTIGSIIIDFVLSTDFKELCIIGMSLFRTGYDQHYNNKAPDVSSTRKWTEAGGVHNPDFDFAITSRALREAIDDERNIVLGRGLSEALGVPFKGISTVEMSRHDESSSF</sequence>
<evidence type="ECO:0000256" key="4">
    <source>
        <dbReference type="ARBA" id="ARBA00022679"/>
    </source>
</evidence>
<evidence type="ECO:0000256" key="1">
    <source>
        <dbReference type="ARBA" id="ARBA00004167"/>
    </source>
</evidence>
<comment type="subcellular location">
    <subcellularLocation>
        <location evidence="2">Endomembrane system</location>
    </subcellularLocation>
    <subcellularLocation>
        <location evidence="1">Membrane</location>
        <topology evidence="1">Single-pass membrane protein</topology>
    </subcellularLocation>
</comment>
<keyword evidence="10" id="KW-1185">Reference proteome</keyword>
<accession>A0ABY2XMM7</accession>
<gene>
    <name evidence="9" type="ORF">FGS76_05750</name>
</gene>
<name>A0ABY2XMM7_9GAMM</name>
<evidence type="ECO:0000313" key="9">
    <source>
        <dbReference type="EMBL" id="TMW13634.1"/>
    </source>
</evidence>
<evidence type="ECO:0000256" key="5">
    <source>
        <dbReference type="ARBA" id="ARBA00022692"/>
    </source>
</evidence>
<dbReference type="InterPro" id="IPR001675">
    <property type="entry name" value="Glyco_trans_29"/>
</dbReference>
<evidence type="ECO:0000256" key="6">
    <source>
        <dbReference type="ARBA" id="ARBA00022989"/>
    </source>
</evidence>
<evidence type="ECO:0000313" key="10">
    <source>
        <dbReference type="Proteomes" id="UP000739180"/>
    </source>
</evidence>
<dbReference type="EMBL" id="VCQT01000022">
    <property type="protein sequence ID" value="TMW13634.1"/>
    <property type="molecule type" value="Genomic_DNA"/>
</dbReference>
<comment type="caution">
    <text evidence="9">The sequence shown here is derived from an EMBL/GenBank/DDBJ whole genome shotgun (WGS) entry which is preliminary data.</text>
</comment>
<evidence type="ECO:0000256" key="2">
    <source>
        <dbReference type="ARBA" id="ARBA00004308"/>
    </source>
</evidence>
<keyword evidence="8" id="KW-0325">Glycoprotein</keyword>
<dbReference type="InterPro" id="IPR038578">
    <property type="entry name" value="GT29-like_sf"/>
</dbReference>
<keyword evidence="3" id="KW-0328">Glycosyltransferase</keyword>
<keyword evidence="6" id="KW-1133">Transmembrane helix</keyword>
<organism evidence="9 10">
    <name type="scientific">Alloalcanivorax gelatiniphagus</name>
    <dbReference type="NCBI Taxonomy" id="1194167"/>
    <lineage>
        <taxon>Bacteria</taxon>
        <taxon>Pseudomonadati</taxon>
        <taxon>Pseudomonadota</taxon>
        <taxon>Gammaproteobacteria</taxon>
        <taxon>Oceanospirillales</taxon>
        <taxon>Alcanivoracaceae</taxon>
        <taxon>Alloalcanivorax</taxon>
    </lineage>
</organism>
<proteinExistence type="predicted"/>
<evidence type="ECO:0000256" key="3">
    <source>
        <dbReference type="ARBA" id="ARBA00022676"/>
    </source>
</evidence>
<reference evidence="9 10" key="1">
    <citation type="submission" date="2019-05" db="EMBL/GenBank/DDBJ databases">
        <title>Genome of Alcanivorax gelatiniphagus, an oil degrading marine bacteria.</title>
        <authorList>
            <person name="Kwon K.K."/>
        </authorList>
    </citation>
    <scope>NUCLEOTIDE SEQUENCE [LARGE SCALE GENOMIC DNA]</scope>
    <source>
        <strain evidence="9 10">MEBiC 08158</strain>
    </source>
</reference>